<evidence type="ECO:0000259" key="2">
    <source>
        <dbReference type="Pfam" id="PF10988"/>
    </source>
</evidence>
<evidence type="ECO:0000313" key="3">
    <source>
        <dbReference type="EMBL" id="TYA71690.1"/>
    </source>
</evidence>
<dbReference type="RefSeq" id="WP_148544676.1">
    <property type="nucleotide sequence ID" value="NZ_VSDQ01000718.1"/>
</dbReference>
<protein>
    <submittedName>
        <fullName evidence="3">DUF2807 domain-containing protein</fullName>
    </submittedName>
</protein>
<comment type="caution">
    <text evidence="3">The sequence shown here is derived from an EMBL/GenBank/DDBJ whole genome shotgun (WGS) entry which is preliminary data.</text>
</comment>
<proteinExistence type="predicted"/>
<sequence length="244" mass="25225">MTSSIKKQTVLFILSVFTAFTAFAQWGGIKGNGNVTTISRTTGSYDGVKCAGSMDFILVSGNEGKITIEGEENLLEHIITEVKGDNLIVKVRNGKNLKSSRGKTIKITIPVKDISNVSLSGSGDLWNEDKINTSKLDVALSGSGDVVLNIDTTSAKGAVAGSGDLTLKGNTNNLVVKVAGSGDFHGFDLNANNTEVAIAGSGGAKVVSNESIKARISGSGDIVYAGNPKKEDTKVAGSGSIRSN</sequence>
<evidence type="ECO:0000256" key="1">
    <source>
        <dbReference type="SAM" id="SignalP"/>
    </source>
</evidence>
<dbReference type="EMBL" id="VSDQ01000718">
    <property type="protein sequence ID" value="TYA71690.1"/>
    <property type="molecule type" value="Genomic_DNA"/>
</dbReference>
<dbReference type="Pfam" id="PF10988">
    <property type="entry name" value="DUF2807"/>
    <property type="match status" value="1"/>
</dbReference>
<gene>
    <name evidence="3" type="ORF">FUA24_19200</name>
</gene>
<dbReference type="AlphaFoldDB" id="A0A5D0HL44"/>
<dbReference type="PANTHER" id="PTHR39200:SF1">
    <property type="entry name" value="AUTO-TRANSPORTER ADHESIN HEAD GIN DOMAIN-CONTAINING PROTEIN-RELATED"/>
    <property type="match status" value="1"/>
</dbReference>
<dbReference type="Proteomes" id="UP000323930">
    <property type="component" value="Unassembled WGS sequence"/>
</dbReference>
<keyword evidence="4" id="KW-1185">Reference proteome</keyword>
<dbReference type="InterPro" id="IPR021255">
    <property type="entry name" value="DUF2807"/>
</dbReference>
<organism evidence="3 4">
    <name type="scientific">Seonamhaeicola marinus</name>
    <dbReference type="NCBI Taxonomy" id="1912246"/>
    <lineage>
        <taxon>Bacteria</taxon>
        <taxon>Pseudomonadati</taxon>
        <taxon>Bacteroidota</taxon>
        <taxon>Flavobacteriia</taxon>
        <taxon>Flavobacteriales</taxon>
        <taxon>Flavobacteriaceae</taxon>
    </lineage>
</organism>
<dbReference type="OrthoDB" id="5585143at2"/>
<keyword evidence="1" id="KW-0732">Signal</keyword>
<accession>A0A5D0HL44</accession>
<evidence type="ECO:0000313" key="4">
    <source>
        <dbReference type="Proteomes" id="UP000323930"/>
    </source>
</evidence>
<reference evidence="3 4" key="1">
    <citation type="submission" date="2019-08" db="EMBL/GenBank/DDBJ databases">
        <title>Seonamhaeicola sediminis sp. nov., isolated from marine sediment.</title>
        <authorList>
            <person name="Cao W.R."/>
        </authorList>
    </citation>
    <scope>NUCLEOTIDE SEQUENCE [LARGE SCALE GENOMIC DNA]</scope>
    <source>
        <strain evidence="3 4">B011</strain>
    </source>
</reference>
<feature type="chain" id="PRO_5023151599" evidence="1">
    <location>
        <begin position="25"/>
        <end position="244"/>
    </location>
</feature>
<feature type="signal peptide" evidence="1">
    <location>
        <begin position="1"/>
        <end position="24"/>
    </location>
</feature>
<dbReference type="Gene3D" id="2.160.20.120">
    <property type="match status" value="1"/>
</dbReference>
<name>A0A5D0HL44_9FLAO</name>
<dbReference type="PANTHER" id="PTHR39200">
    <property type="entry name" value="HYPOTHETICAL EXPORTED PROTEIN"/>
    <property type="match status" value="1"/>
</dbReference>
<feature type="domain" description="Putative auto-transporter adhesin head GIN" evidence="2">
    <location>
        <begin position="45"/>
        <end position="228"/>
    </location>
</feature>